<reference evidence="1 2" key="1">
    <citation type="journal article" date="2021" name="Elife">
        <title>Chloroplast acquisition without the gene transfer in kleptoplastic sea slugs, Plakobranchus ocellatus.</title>
        <authorList>
            <person name="Maeda T."/>
            <person name="Takahashi S."/>
            <person name="Yoshida T."/>
            <person name="Shimamura S."/>
            <person name="Takaki Y."/>
            <person name="Nagai Y."/>
            <person name="Toyoda A."/>
            <person name="Suzuki Y."/>
            <person name="Arimoto A."/>
            <person name="Ishii H."/>
            <person name="Satoh N."/>
            <person name="Nishiyama T."/>
            <person name="Hasebe M."/>
            <person name="Maruyama T."/>
            <person name="Minagawa J."/>
            <person name="Obokata J."/>
            <person name="Shigenobu S."/>
        </authorList>
    </citation>
    <scope>NUCLEOTIDE SEQUENCE [LARGE SCALE GENOMIC DNA]</scope>
</reference>
<name>A0AAV4IN06_9GAST</name>
<proteinExistence type="predicted"/>
<dbReference type="EMBL" id="BMAT01006374">
    <property type="protein sequence ID" value="GFS11320.1"/>
    <property type="molecule type" value="Genomic_DNA"/>
</dbReference>
<dbReference type="AlphaFoldDB" id="A0AAV4IN06"/>
<evidence type="ECO:0000313" key="2">
    <source>
        <dbReference type="Proteomes" id="UP000762676"/>
    </source>
</evidence>
<organism evidence="1 2">
    <name type="scientific">Elysia marginata</name>
    <dbReference type="NCBI Taxonomy" id="1093978"/>
    <lineage>
        <taxon>Eukaryota</taxon>
        <taxon>Metazoa</taxon>
        <taxon>Spiralia</taxon>
        <taxon>Lophotrochozoa</taxon>
        <taxon>Mollusca</taxon>
        <taxon>Gastropoda</taxon>
        <taxon>Heterobranchia</taxon>
        <taxon>Euthyneura</taxon>
        <taxon>Panpulmonata</taxon>
        <taxon>Sacoglossa</taxon>
        <taxon>Placobranchoidea</taxon>
        <taxon>Plakobranchidae</taxon>
        <taxon>Elysia</taxon>
    </lineage>
</organism>
<comment type="caution">
    <text evidence="1">The sequence shown here is derived from an EMBL/GenBank/DDBJ whole genome shotgun (WGS) entry which is preliminary data.</text>
</comment>
<dbReference type="Proteomes" id="UP000762676">
    <property type="component" value="Unassembled WGS sequence"/>
</dbReference>
<accession>A0AAV4IN06</accession>
<keyword evidence="2" id="KW-1185">Reference proteome</keyword>
<gene>
    <name evidence="1" type="ORF">ElyMa_003082700</name>
</gene>
<sequence length="94" mass="10222">MSHPTLITLHDCCLSAAQFSRLGVYDDTRTGTTVDVSPDDGSRGLCVSTVDGRHGANSWIRRRRFSPPPPPTYPPVPISMCEVLARPTGKIISQ</sequence>
<protein>
    <submittedName>
        <fullName evidence="1">Uncharacterized protein</fullName>
    </submittedName>
</protein>
<evidence type="ECO:0000313" key="1">
    <source>
        <dbReference type="EMBL" id="GFS11320.1"/>
    </source>
</evidence>